<dbReference type="InterPro" id="IPR011990">
    <property type="entry name" value="TPR-like_helical_dom_sf"/>
</dbReference>
<dbReference type="EMBL" id="UOFU01000073">
    <property type="protein sequence ID" value="VAW95455.1"/>
    <property type="molecule type" value="Genomic_DNA"/>
</dbReference>
<dbReference type="SUPFAM" id="SSF81901">
    <property type="entry name" value="HCP-like"/>
    <property type="match status" value="1"/>
</dbReference>
<gene>
    <name evidence="1" type="ORF">MNBD_GAMMA20-2110</name>
</gene>
<sequence length="263" mass="28793">MNFKPHFVTHLICGLVLGTSAFSAQADNYEDGLMAFAVGNFQEAGRLFMNSADEGNAGAEHMLMRLFSEGKLYSSNLDNDTLKWTRKAAERGIAQAQFTLGELYIARDDAKSAVNWYRKAIAQGHHGAYYKLGQLLEKGAKGIRANHRESRHLFSIAASEFDMHAQKGNATAQNTLASMYEKGQGMNKNIKMAAKWYDAAAHQGYALAQLNLGRLYASGKGIPHSNYQAAYWLDLAAAQGLHEAQVLLSEIKRAGKASVALAM</sequence>
<protein>
    <recommendedName>
        <fullName evidence="2">Sel1 repeat family protein</fullName>
    </recommendedName>
</protein>
<organism evidence="1">
    <name type="scientific">hydrothermal vent metagenome</name>
    <dbReference type="NCBI Taxonomy" id="652676"/>
    <lineage>
        <taxon>unclassified sequences</taxon>
        <taxon>metagenomes</taxon>
        <taxon>ecological metagenomes</taxon>
    </lineage>
</organism>
<dbReference type="PANTHER" id="PTHR43628">
    <property type="entry name" value="ACTIVATOR OF C KINASE PROTEIN 1-RELATED"/>
    <property type="match status" value="1"/>
</dbReference>
<dbReference type="PANTHER" id="PTHR43628:SF1">
    <property type="entry name" value="CHITIN SYNTHASE REGULATORY FACTOR 2-RELATED"/>
    <property type="match status" value="1"/>
</dbReference>
<dbReference type="Pfam" id="PF08238">
    <property type="entry name" value="Sel1"/>
    <property type="match status" value="5"/>
</dbReference>
<dbReference type="InterPro" id="IPR006597">
    <property type="entry name" value="Sel1-like"/>
</dbReference>
<name>A0A3B0ZPG2_9ZZZZ</name>
<dbReference type="InterPro" id="IPR052945">
    <property type="entry name" value="Mitotic_Regulator"/>
</dbReference>
<proteinExistence type="predicted"/>
<dbReference type="Gene3D" id="1.25.40.10">
    <property type="entry name" value="Tetratricopeptide repeat domain"/>
    <property type="match status" value="2"/>
</dbReference>
<dbReference type="AlphaFoldDB" id="A0A3B0ZPG2"/>
<evidence type="ECO:0008006" key="2">
    <source>
        <dbReference type="Google" id="ProtNLM"/>
    </source>
</evidence>
<dbReference type="SMART" id="SM00671">
    <property type="entry name" value="SEL1"/>
    <property type="match status" value="4"/>
</dbReference>
<dbReference type="PROSITE" id="PS50005">
    <property type="entry name" value="TPR"/>
    <property type="match status" value="1"/>
</dbReference>
<evidence type="ECO:0000313" key="1">
    <source>
        <dbReference type="EMBL" id="VAW95455.1"/>
    </source>
</evidence>
<reference evidence="1" key="1">
    <citation type="submission" date="2018-06" db="EMBL/GenBank/DDBJ databases">
        <authorList>
            <person name="Zhirakovskaya E."/>
        </authorList>
    </citation>
    <scope>NUCLEOTIDE SEQUENCE</scope>
</reference>
<dbReference type="InterPro" id="IPR019734">
    <property type="entry name" value="TPR_rpt"/>
</dbReference>
<accession>A0A3B0ZPG2</accession>